<reference evidence="3" key="1">
    <citation type="journal article" date="2019" name="Int. J. Syst. Evol. Microbiol.">
        <title>The Global Catalogue of Microorganisms (GCM) 10K type strain sequencing project: providing services to taxonomists for standard genome sequencing and annotation.</title>
        <authorList>
            <consortium name="The Broad Institute Genomics Platform"/>
            <consortium name="The Broad Institute Genome Sequencing Center for Infectious Disease"/>
            <person name="Wu L."/>
            <person name="Ma J."/>
        </authorList>
    </citation>
    <scope>NUCLEOTIDE SEQUENCE [LARGE SCALE GENOMIC DNA]</scope>
    <source>
        <strain evidence="3">JCM 17705</strain>
    </source>
</reference>
<sequence>MFVIFVGYKPAMAQTKKQNQLSPAEWLIGKWQNKTTRGTVSETWLKVNDSTFTGKSYFLRGADTLSTETIRLEQRNAKLYYVPTVNNQNGGLPVKFAATAITPTQMIFENPEHDFPQKITYTQITRDSLVAEISGTSKGQPRSVKFPMARVK</sequence>
<keyword evidence="3" id="KW-1185">Reference proteome</keyword>
<feature type="domain" description="DUF6265" evidence="1">
    <location>
        <begin position="25"/>
        <end position="134"/>
    </location>
</feature>
<evidence type="ECO:0000259" key="1">
    <source>
        <dbReference type="Pfam" id="PF19780"/>
    </source>
</evidence>
<proteinExistence type="predicted"/>
<protein>
    <recommendedName>
        <fullName evidence="1">DUF6265 domain-containing protein</fullName>
    </recommendedName>
</protein>
<name>A0ABP8FN10_9SPHI</name>
<gene>
    <name evidence="2" type="ORF">GCM10023149_00830</name>
</gene>
<dbReference type="EMBL" id="BAABFT010000001">
    <property type="protein sequence ID" value="GAA4307313.1"/>
    <property type="molecule type" value="Genomic_DNA"/>
</dbReference>
<accession>A0ABP8FN10</accession>
<dbReference type="Proteomes" id="UP001500582">
    <property type="component" value="Unassembled WGS sequence"/>
</dbReference>
<dbReference type="Pfam" id="PF19780">
    <property type="entry name" value="DUF6265"/>
    <property type="match status" value="1"/>
</dbReference>
<organism evidence="2 3">
    <name type="scientific">Mucilaginibacter gynuensis</name>
    <dbReference type="NCBI Taxonomy" id="1302236"/>
    <lineage>
        <taxon>Bacteria</taxon>
        <taxon>Pseudomonadati</taxon>
        <taxon>Bacteroidota</taxon>
        <taxon>Sphingobacteriia</taxon>
        <taxon>Sphingobacteriales</taxon>
        <taxon>Sphingobacteriaceae</taxon>
        <taxon>Mucilaginibacter</taxon>
    </lineage>
</organism>
<evidence type="ECO:0000313" key="3">
    <source>
        <dbReference type="Proteomes" id="UP001500582"/>
    </source>
</evidence>
<comment type="caution">
    <text evidence="2">The sequence shown here is derived from an EMBL/GenBank/DDBJ whole genome shotgun (WGS) entry which is preliminary data.</text>
</comment>
<evidence type="ECO:0000313" key="2">
    <source>
        <dbReference type="EMBL" id="GAA4307313.1"/>
    </source>
</evidence>
<dbReference type="InterPro" id="IPR046232">
    <property type="entry name" value="DUF6265"/>
</dbReference>